<sequence length="10" mass="1099">MNLILVNILG</sequence>
<protein>
    <submittedName>
        <fullName evidence="1">Uncharacterized protein</fullName>
    </submittedName>
</protein>
<reference evidence="1" key="2">
    <citation type="journal article" date="2015" name="Data Brief">
        <title>Shoot transcriptome of the giant reed, Arundo donax.</title>
        <authorList>
            <person name="Barrero R.A."/>
            <person name="Guerrero F.D."/>
            <person name="Moolhuijzen P."/>
            <person name="Goolsby J.A."/>
            <person name="Tidwell J."/>
            <person name="Bellgard S.E."/>
            <person name="Bellgard M.I."/>
        </authorList>
    </citation>
    <scope>NUCLEOTIDE SEQUENCE</scope>
    <source>
        <tissue evidence="1">Shoot tissue taken approximately 20 cm above the soil surface</tissue>
    </source>
</reference>
<evidence type="ECO:0000313" key="1">
    <source>
        <dbReference type="EMBL" id="JAD54654.1"/>
    </source>
</evidence>
<name>A0A0A9ASG2_ARUDO</name>
<proteinExistence type="predicted"/>
<accession>A0A0A9ASG2</accession>
<dbReference type="EMBL" id="GBRH01243241">
    <property type="protein sequence ID" value="JAD54654.1"/>
    <property type="molecule type" value="Transcribed_RNA"/>
</dbReference>
<reference evidence="1" key="1">
    <citation type="submission" date="2014-09" db="EMBL/GenBank/DDBJ databases">
        <authorList>
            <person name="Magalhaes I.L.F."/>
            <person name="Oliveira U."/>
            <person name="Santos F.R."/>
            <person name="Vidigal T.H.D.A."/>
            <person name="Brescovit A.D."/>
            <person name="Santos A.J."/>
        </authorList>
    </citation>
    <scope>NUCLEOTIDE SEQUENCE</scope>
    <source>
        <tissue evidence="1">Shoot tissue taken approximately 20 cm above the soil surface</tissue>
    </source>
</reference>
<organism evidence="1">
    <name type="scientific">Arundo donax</name>
    <name type="common">Giant reed</name>
    <name type="synonym">Donax arundinaceus</name>
    <dbReference type="NCBI Taxonomy" id="35708"/>
    <lineage>
        <taxon>Eukaryota</taxon>
        <taxon>Viridiplantae</taxon>
        <taxon>Streptophyta</taxon>
        <taxon>Embryophyta</taxon>
        <taxon>Tracheophyta</taxon>
        <taxon>Spermatophyta</taxon>
        <taxon>Magnoliopsida</taxon>
        <taxon>Liliopsida</taxon>
        <taxon>Poales</taxon>
        <taxon>Poaceae</taxon>
        <taxon>PACMAD clade</taxon>
        <taxon>Arundinoideae</taxon>
        <taxon>Arundineae</taxon>
        <taxon>Arundo</taxon>
    </lineage>
</organism>